<evidence type="ECO:0000313" key="2">
    <source>
        <dbReference type="EMBL" id="KAK8073278.1"/>
    </source>
</evidence>
<protein>
    <submittedName>
        <fullName evidence="2">Uncharacterized protein</fullName>
    </submittedName>
</protein>
<organism evidence="2 3">
    <name type="scientific">Apiospora phragmitis</name>
    <dbReference type="NCBI Taxonomy" id="2905665"/>
    <lineage>
        <taxon>Eukaryota</taxon>
        <taxon>Fungi</taxon>
        <taxon>Dikarya</taxon>
        <taxon>Ascomycota</taxon>
        <taxon>Pezizomycotina</taxon>
        <taxon>Sordariomycetes</taxon>
        <taxon>Xylariomycetidae</taxon>
        <taxon>Amphisphaeriales</taxon>
        <taxon>Apiosporaceae</taxon>
        <taxon>Apiospora</taxon>
    </lineage>
</organism>
<evidence type="ECO:0000313" key="3">
    <source>
        <dbReference type="Proteomes" id="UP001480595"/>
    </source>
</evidence>
<dbReference type="Proteomes" id="UP001480595">
    <property type="component" value="Unassembled WGS sequence"/>
</dbReference>
<evidence type="ECO:0000256" key="1">
    <source>
        <dbReference type="SAM" id="MobiDB-lite"/>
    </source>
</evidence>
<comment type="caution">
    <text evidence="2">The sequence shown here is derived from an EMBL/GenBank/DDBJ whole genome shotgun (WGS) entry which is preliminary data.</text>
</comment>
<sequence length="376" mass="41571">MFRQPLLPFANLQNIITGQYRMAASTPNSGGDASFRNFMLLPGELRNEIWRLSLPRDRVLLLSMFAYHAEPLAPPVIAWVVTWFAPAHDRVLLAVEGYRRFRWPWQHLGPLALDAQHILLQTAAFFPGAPSAAAAPELMERLVRSGLEVFPNARSVGAVRACFVVRERRGEREGEGKGKGRNGLYWHYRPLDHTEARGFKPRVRVLSDPTYIGALEAAHAQLTAPCSCQFEEGGEEEAGTDDGGSGERRLLQRQPTQQSHHHHHDLHDHGLSGLWSPPASPNEGSSELWPVLKCWFGAQKFWSPTAGSEPQLGEEEAAAPATWASELRTWIASIGRQAPHVYLAEMKVYNDGVFGASSIPSCVARGGERVRPVSGG</sequence>
<name>A0ABR1VTW4_9PEZI</name>
<gene>
    <name evidence="2" type="ORF">PG994_004177</name>
</gene>
<dbReference type="EMBL" id="JAQQWL010000005">
    <property type="protein sequence ID" value="KAK8073278.1"/>
    <property type="molecule type" value="Genomic_DNA"/>
</dbReference>
<dbReference type="RefSeq" id="XP_066717753.1">
    <property type="nucleotide sequence ID" value="XM_066855586.1"/>
</dbReference>
<dbReference type="GeneID" id="92088649"/>
<accession>A0ABR1VTW4</accession>
<keyword evidence="3" id="KW-1185">Reference proteome</keyword>
<proteinExistence type="predicted"/>
<reference evidence="2 3" key="1">
    <citation type="submission" date="2023-01" db="EMBL/GenBank/DDBJ databases">
        <title>Analysis of 21 Apiospora genomes using comparative genomics revels a genus with tremendous synthesis potential of carbohydrate active enzymes and secondary metabolites.</title>
        <authorList>
            <person name="Sorensen T."/>
        </authorList>
    </citation>
    <scope>NUCLEOTIDE SEQUENCE [LARGE SCALE GENOMIC DNA]</scope>
    <source>
        <strain evidence="2 3">CBS 135458</strain>
    </source>
</reference>
<feature type="region of interest" description="Disordered" evidence="1">
    <location>
        <begin position="232"/>
        <end position="282"/>
    </location>
</feature>